<protein>
    <submittedName>
        <fullName evidence="1">Uncharacterized protein</fullName>
    </submittedName>
</protein>
<dbReference type="EMBL" id="BQMJ01000010">
    <property type="protein sequence ID" value="GJQ09645.1"/>
    <property type="molecule type" value="Genomic_DNA"/>
</dbReference>
<organism evidence="1 2">
    <name type="scientific">Galdieria partita</name>
    <dbReference type="NCBI Taxonomy" id="83374"/>
    <lineage>
        <taxon>Eukaryota</taxon>
        <taxon>Rhodophyta</taxon>
        <taxon>Bangiophyceae</taxon>
        <taxon>Galdieriales</taxon>
        <taxon>Galdieriaceae</taxon>
        <taxon>Galdieria</taxon>
    </lineage>
</organism>
<gene>
    <name evidence="1" type="ORF">GpartN1_g1436.t1</name>
</gene>
<comment type="caution">
    <text evidence="1">The sequence shown here is derived from an EMBL/GenBank/DDBJ whole genome shotgun (WGS) entry which is preliminary data.</text>
</comment>
<evidence type="ECO:0000313" key="2">
    <source>
        <dbReference type="Proteomes" id="UP001061958"/>
    </source>
</evidence>
<dbReference type="Proteomes" id="UP001061958">
    <property type="component" value="Unassembled WGS sequence"/>
</dbReference>
<keyword evidence="2" id="KW-1185">Reference proteome</keyword>
<dbReference type="AlphaFoldDB" id="A0A9C7PSE3"/>
<reference evidence="1" key="2">
    <citation type="submission" date="2022-01" db="EMBL/GenBank/DDBJ databases">
        <authorList>
            <person name="Hirooka S."/>
            <person name="Miyagishima S.Y."/>
        </authorList>
    </citation>
    <scope>NUCLEOTIDE SEQUENCE</scope>
    <source>
        <strain evidence="1">NBRC 102759</strain>
    </source>
</reference>
<evidence type="ECO:0000313" key="1">
    <source>
        <dbReference type="EMBL" id="GJQ09645.1"/>
    </source>
</evidence>
<proteinExistence type="predicted"/>
<sequence length="112" mass="12931">MAKAVRIGAEGYRLRLDGAVQEIDGRSVVLVDVDSITPLMFGGTMKEKAKLLDAKFLRKYYEENKDFFFLSTREEKKMFVTLQLAREYAELVDDQFLKGFFEKALESAQKTF</sequence>
<dbReference type="OrthoDB" id="10277714at2759"/>
<reference evidence="1" key="1">
    <citation type="journal article" date="2022" name="Proc. Natl. Acad. Sci. U.S.A.">
        <title>Life cycle and functional genomics of the unicellular red alga Galdieria for elucidating algal and plant evolution and industrial use.</title>
        <authorList>
            <person name="Hirooka S."/>
            <person name="Itabashi T."/>
            <person name="Ichinose T.M."/>
            <person name="Onuma R."/>
            <person name="Fujiwara T."/>
            <person name="Yamashita S."/>
            <person name="Jong L.W."/>
            <person name="Tomita R."/>
            <person name="Iwane A.H."/>
            <person name="Miyagishima S.Y."/>
        </authorList>
    </citation>
    <scope>NUCLEOTIDE SEQUENCE</scope>
    <source>
        <strain evidence="1">NBRC 102759</strain>
    </source>
</reference>
<name>A0A9C7PSE3_9RHOD</name>
<accession>A0A9C7PSE3</accession>